<accession>A0A398CIP4</accession>
<protein>
    <submittedName>
        <fullName evidence="1">GIY-YIG nuclease family protein</fullName>
    </submittedName>
</protein>
<dbReference type="RefSeq" id="WP_119150291.1">
    <property type="nucleotide sequence ID" value="NZ_JBHSOV010000001.1"/>
</dbReference>
<dbReference type="SUPFAM" id="SSF82771">
    <property type="entry name" value="GIY-YIG endonuclease"/>
    <property type="match status" value="1"/>
</dbReference>
<comment type="caution">
    <text evidence="1">The sequence shown here is derived from an EMBL/GenBank/DDBJ whole genome shotgun (WGS) entry which is preliminary data.</text>
</comment>
<evidence type="ECO:0000313" key="2">
    <source>
        <dbReference type="Proteomes" id="UP000266340"/>
    </source>
</evidence>
<dbReference type="CDD" id="cd10451">
    <property type="entry name" value="GIY-YIG_LuxR_like"/>
    <property type="match status" value="1"/>
</dbReference>
<dbReference type="AlphaFoldDB" id="A0A398CIP4"/>
<dbReference type="OrthoDB" id="9134286at2"/>
<reference evidence="1 2" key="1">
    <citation type="submission" date="2018-09" db="EMBL/GenBank/DDBJ databases">
        <title>Cohnella cavernae sp. nov., isolated from a karst cave.</title>
        <authorList>
            <person name="Zhu H."/>
        </authorList>
    </citation>
    <scope>NUCLEOTIDE SEQUENCE [LARGE SCALE GENOMIC DNA]</scope>
    <source>
        <strain evidence="1 2">K2E09-144</strain>
    </source>
</reference>
<evidence type="ECO:0000313" key="1">
    <source>
        <dbReference type="EMBL" id="RIE02250.1"/>
    </source>
</evidence>
<name>A0A398CIP4_9BACL</name>
<dbReference type="EMBL" id="QXJM01000039">
    <property type="protein sequence ID" value="RIE02250.1"/>
    <property type="molecule type" value="Genomic_DNA"/>
</dbReference>
<proteinExistence type="predicted"/>
<sequence length="127" mass="14936">MNRKKELQRQYKEETKIEGGVYAIVNNRNGRRLIASTPDLKSLNGRRFMLAMGSHTNRELQREWNEYGADSFEFEVLEKLERKENESIYYDMKDELVKLEQSWIDRLQPYGERGYHGNGGDAGKDAE</sequence>
<organism evidence="1 2">
    <name type="scientific">Cohnella faecalis</name>
    <dbReference type="NCBI Taxonomy" id="2315694"/>
    <lineage>
        <taxon>Bacteria</taxon>
        <taxon>Bacillati</taxon>
        <taxon>Bacillota</taxon>
        <taxon>Bacilli</taxon>
        <taxon>Bacillales</taxon>
        <taxon>Paenibacillaceae</taxon>
        <taxon>Cohnella</taxon>
    </lineage>
</organism>
<dbReference type="InterPro" id="IPR035901">
    <property type="entry name" value="GIY-YIG_endonuc_sf"/>
</dbReference>
<gene>
    <name evidence="1" type="ORF">D3H35_16075</name>
</gene>
<dbReference type="Gene3D" id="3.40.1440.10">
    <property type="entry name" value="GIY-YIG endonuclease"/>
    <property type="match status" value="1"/>
</dbReference>
<dbReference type="Proteomes" id="UP000266340">
    <property type="component" value="Unassembled WGS sequence"/>
</dbReference>
<keyword evidence="2" id="KW-1185">Reference proteome</keyword>